<evidence type="ECO:0000313" key="3">
    <source>
        <dbReference type="Proteomes" id="UP001580407"/>
    </source>
</evidence>
<sequence>MQMIYPLEQSVCRQHIGKNVCVVFHDGSYMTGTLSDVTDQGLVFGGAPVASVRSTNISKTKRRRKKAGAVKTKAFGPFGFRRPFFNFAPFAAISFLFLLPFLFI</sequence>
<comment type="caution">
    <text evidence="2">The sequence shown here is derived from an EMBL/GenBank/DDBJ whole genome shotgun (WGS) entry which is preliminary data.</text>
</comment>
<proteinExistence type="predicted"/>
<dbReference type="Proteomes" id="UP001580407">
    <property type="component" value="Unassembled WGS sequence"/>
</dbReference>
<feature type="transmembrane region" description="Helical" evidence="1">
    <location>
        <begin position="84"/>
        <end position="103"/>
    </location>
</feature>
<organism evidence="2 3">
    <name type="scientific">Paenibacillus terreus</name>
    <dbReference type="NCBI Taxonomy" id="1387834"/>
    <lineage>
        <taxon>Bacteria</taxon>
        <taxon>Bacillati</taxon>
        <taxon>Bacillota</taxon>
        <taxon>Bacilli</taxon>
        <taxon>Bacillales</taxon>
        <taxon>Paenibacillaceae</taxon>
        <taxon>Paenibacillus</taxon>
    </lineage>
</organism>
<dbReference type="RefSeq" id="WP_375527697.1">
    <property type="nucleotide sequence ID" value="NZ_JBHILM010000033.1"/>
</dbReference>
<accession>A0ABV5BE42</accession>
<evidence type="ECO:0000256" key="1">
    <source>
        <dbReference type="SAM" id="Phobius"/>
    </source>
</evidence>
<dbReference type="EMBL" id="JBHILM010000033">
    <property type="protein sequence ID" value="MFB5683977.1"/>
    <property type="molecule type" value="Genomic_DNA"/>
</dbReference>
<keyword evidence="3" id="KW-1185">Reference proteome</keyword>
<keyword evidence="1" id="KW-1133">Transmembrane helix</keyword>
<evidence type="ECO:0000313" key="2">
    <source>
        <dbReference type="EMBL" id="MFB5683977.1"/>
    </source>
</evidence>
<keyword evidence="1" id="KW-0472">Membrane</keyword>
<protein>
    <submittedName>
        <fullName evidence="2">Uncharacterized protein</fullName>
    </submittedName>
</protein>
<gene>
    <name evidence="2" type="ORF">ACE3NQ_23975</name>
</gene>
<reference evidence="2 3" key="1">
    <citation type="submission" date="2024-09" db="EMBL/GenBank/DDBJ databases">
        <authorList>
            <person name="Ruan L."/>
        </authorList>
    </citation>
    <scope>NUCLEOTIDE SEQUENCE [LARGE SCALE GENOMIC DNA]</scope>
    <source>
        <strain evidence="2 3">D33</strain>
    </source>
</reference>
<keyword evidence="1" id="KW-0812">Transmembrane</keyword>
<name>A0ABV5BE42_9BACL</name>